<dbReference type="KEGG" id="hazt:108668847"/>
<dbReference type="OrthoDB" id="6145874at2759"/>
<dbReference type="InterPro" id="IPR050373">
    <property type="entry name" value="Fibrinogen_C-term_domain"/>
</dbReference>
<dbReference type="InterPro" id="IPR036056">
    <property type="entry name" value="Fibrinogen-like_C"/>
</dbReference>
<dbReference type="GO" id="GO:0005615">
    <property type="term" value="C:extracellular space"/>
    <property type="evidence" value="ECO:0007669"/>
    <property type="project" value="TreeGrafter"/>
</dbReference>
<evidence type="ECO:0000313" key="3">
    <source>
        <dbReference type="RefSeq" id="XP_018011591.1"/>
    </source>
</evidence>
<dbReference type="SMART" id="SM00186">
    <property type="entry name" value="FBG"/>
    <property type="match status" value="1"/>
</dbReference>
<name>A0A8B7NDL5_HYAAZ</name>
<dbReference type="Gene3D" id="3.90.215.10">
    <property type="entry name" value="Gamma Fibrinogen, chain A, domain 1"/>
    <property type="match status" value="1"/>
</dbReference>
<feature type="domain" description="Fibrinogen C-terminal" evidence="1">
    <location>
        <begin position="1"/>
        <end position="149"/>
    </location>
</feature>
<dbReference type="SUPFAM" id="SSF56496">
    <property type="entry name" value="Fibrinogen C-terminal domain-like"/>
    <property type="match status" value="1"/>
</dbReference>
<dbReference type="PANTHER" id="PTHR19143">
    <property type="entry name" value="FIBRINOGEN/TENASCIN/ANGIOPOEITIN"/>
    <property type="match status" value="1"/>
</dbReference>
<protein>
    <submittedName>
        <fullName evidence="3">Microfibril-associated glycoprotein 4-like</fullName>
    </submittedName>
</protein>
<dbReference type="InterPro" id="IPR002181">
    <property type="entry name" value="Fibrinogen_a/b/g_C_dom"/>
</dbReference>
<sequence length="150" mass="17310">MNISLLRRQKQEPQLNFSRTFKEYEEGFGSPTGLRNLHLLTSRMLQEAVIVRGAESTSSYYLYFEVASGDEYRLRVGGYDAKGSSAGDPLVYHNGMKFSTIDRDRDLKHGVYARDRPAGESNFYNQPFAYWQSDNTRHITQLIDMIRPND</sequence>
<reference evidence="3" key="1">
    <citation type="submission" date="2025-08" db="UniProtKB">
        <authorList>
            <consortium name="RefSeq"/>
        </authorList>
    </citation>
    <scope>IDENTIFICATION</scope>
    <source>
        <tissue evidence="3">Whole organism</tissue>
    </source>
</reference>
<dbReference type="RefSeq" id="XP_018011591.1">
    <property type="nucleotide sequence ID" value="XM_018156102.1"/>
</dbReference>
<organism evidence="2 3">
    <name type="scientific">Hyalella azteca</name>
    <name type="common">Amphipod</name>
    <dbReference type="NCBI Taxonomy" id="294128"/>
    <lineage>
        <taxon>Eukaryota</taxon>
        <taxon>Metazoa</taxon>
        <taxon>Ecdysozoa</taxon>
        <taxon>Arthropoda</taxon>
        <taxon>Crustacea</taxon>
        <taxon>Multicrustacea</taxon>
        <taxon>Malacostraca</taxon>
        <taxon>Eumalacostraca</taxon>
        <taxon>Peracarida</taxon>
        <taxon>Amphipoda</taxon>
        <taxon>Senticaudata</taxon>
        <taxon>Talitrida</taxon>
        <taxon>Talitroidea</taxon>
        <taxon>Hyalellidae</taxon>
        <taxon>Hyalella</taxon>
    </lineage>
</organism>
<proteinExistence type="predicted"/>
<gene>
    <name evidence="3" type="primary">LOC108668847</name>
</gene>
<accession>A0A8B7NDL5</accession>
<evidence type="ECO:0000313" key="2">
    <source>
        <dbReference type="Proteomes" id="UP000694843"/>
    </source>
</evidence>
<dbReference type="Pfam" id="PF00147">
    <property type="entry name" value="Fibrinogen_C"/>
    <property type="match status" value="1"/>
</dbReference>
<dbReference type="AlphaFoldDB" id="A0A8B7NDL5"/>
<keyword evidence="2" id="KW-1185">Reference proteome</keyword>
<dbReference type="Proteomes" id="UP000694843">
    <property type="component" value="Unplaced"/>
</dbReference>
<evidence type="ECO:0000259" key="1">
    <source>
        <dbReference type="SMART" id="SM00186"/>
    </source>
</evidence>
<dbReference type="GeneID" id="108668847"/>
<dbReference type="InterPro" id="IPR014716">
    <property type="entry name" value="Fibrinogen_a/b/g_C_1"/>
</dbReference>